<dbReference type="AlphaFoldDB" id="A0A429Y015"/>
<protein>
    <submittedName>
        <fullName evidence="1">Uncharacterized protein</fullName>
    </submittedName>
</protein>
<evidence type="ECO:0000313" key="1">
    <source>
        <dbReference type="EMBL" id="RST74376.1"/>
    </source>
</evidence>
<reference evidence="1" key="1">
    <citation type="submission" date="2018-12" db="EMBL/GenBank/DDBJ databases">
        <authorList>
            <person name="Sun L."/>
            <person name="Chen Z."/>
        </authorList>
    </citation>
    <scope>NUCLEOTIDE SEQUENCE [LARGE SCALE GENOMIC DNA]</scope>
    <source>
        <strain evidence="1">3-2-2</strain>
    </source>
</reference>
<dbReference type="Proteomes" id="UP000287156">
    <property type="component" value="Unassembled WGS sequence"/>
</dbReference>
<evidence type="ECO:0000313" key="2">
    <source>
        <dbReference type="Proteomes" id="UP000287156"/>
    </source>
</evidence>
<comment type="caution">
    <text evidence="1">The sequence shown here is derived from an EMBL/GenBank/DDBJ whole genome shotgun (WGS) entry which is preliminary data.</text>
</comment>
<keyword evidence="2" id="KW-1185">Reference proteome</keyword>
<organism evidence="1 2">
    <name type="scientific">Siminovitchia acidinfaciens</name>
    <dbReference type="NCBI Taxonomy" id="2321395"/>
    <lineage>
        <taxon>Bacteria</taxon>
        <taxon>Bacillati</taxon>
        <taxon>Bacillota</taxon>
        <taxon>Bacilli</taxon>
        <taxon>Bacillales</taxon>
        <taxon>Bacillaceae</taxon>
        <taxon>Siminovitchia</taxon>
    </lineage>
</organism>
<sequence length="78" mass="9029">MALFFLQFLQEEHFCDGFSLDHLDAEGLRLLCDEIVGTIDLAYCGVLKNWIKHENMRCGIDSIYEKEGFRQAFLLNLA</sequence>
<gene>
    <name evidence="1" type="ORF">D4T97_011970</name>
</gene>
<proteinExistence type="predicted"/>
<dbReference type="EMBL" id="QYTV02000004">
    <property type="protein sequence ID" value="RST74376.1"/>
    <property type="molecule type" value="Genomic_DNA"/>
</dbReference>
<accession>A0A429Y015</accession>
<name>A0A429Y015_9BACI</name>